<sequence>MIAESIGIYKGIRESINKYCSFAMYQYLAKSHARFIASVMIAALSLLSRASSEPLFRGSDRTLRGFESSVIRPVRDRLLVETQACLLSKGPSSSSNRNLLVTGAIITNGLIKLGVTEQGALNVPGGQPTAPEDGQSETTVGLRYIFPDGRGEGESTSYGCTCEGWGVGADGEAIFFNTADENSPSSAYTNSFTSTATTAVAMLSFTSGKMRVTHDYHPASKTRNLYEVTVTLENTSGGTITDIPYRRVFDWDVYPTPFNECSTVQPDPSTVSALVKSSNDGFMSANPYATFSSIPYGGSDGFNNFTDLGPQDHGASFQFQFGPLRDGSSVSFSTYYGAAANEAEAKAALGAVGAEVYSIAKPRDPITGGCAVGGEKLFTAPPTISNQPSNAPTVSPSEVPSVLPSQSPSNAPSVTASQSPSLMPSSVPSFIPSKTPSLVPSFGPSHPPSITRSKSPSFLPSSAPSSFPSKTPSQYPSSTISLAPSVEPSAYPSTSVPTASPSSNPSHSPTTSPTSIPSMQPSIVEELVKIPGSISTNVDICALTDNELSIFSSATLATIRSFACPADNSSCAAEITSVCGARKTRHLLSSRNLQTQNWQIEYVVTQIFTCQVASCSSPGDKSSVSSIAQSVSTQMSDSIGTGSFLALLSTNIVKSSGLDHSIVNCLVVWGIVGEAVTEVGDPGTGVFYPDWENHSGTCLQDGNEPEYMKDSTTWLSRSIEECCSRFFPGWNFNKCINLKGSGLWYVSHLDGKCVTDCEEGNGETCGGLANPISDDLYSDPRSCCESELPWRFLEFCEADSLLSKCYAGTGLYYRGDTAGSEVCVRDCDPASGDKTCGGLVEDTYIVLHNSAEACCTSEYNWIDVELCSLRSTQTAAGKYWPDMVNGKCLDDSKVPATDLSVTLFDSAAECCNASSGCLRKHASQQVV</sequence>
<feature type="region of interest" description="Disordered" evidence="1">
    <location>
        <begin position="381"/>
        <end position="518"/>
    </location>
</feature>
<feature type="compositionally biased region" description="Low complexity" evidence="1">
    <location>
        <begin position="488"/>
        <end position="518"/>
    </location>
</feature>
<evidence type="ECO:0000256" key="1">
    <source>
        <dbReference type="SAM" id="MobiDB-lite"/>
    </source>
</evidence>
<proteinExistence type="predicted"/>
<evidence type="ECO:0000313" key="2">
    <source>
        <dbReference type="EMBL" id="KAL3784989.1"/>
    </source>
</evidence>
<feature type="compositionally biased region" description="Low complexity" evidence="1">
    <location>
        <begin position="392"/>
        <end position="409"/>
    </location>
</feature>
<protein>
    <submittedName>
        <fullName evidence="2">Uncharacterized protein</fullName>
    </submittedName>
</protein>
<feature type="compositionally biased region" description="Polar residues" evidence="1">
    <location>
        <begin position="410"/>
        <end position="438"/>
    </location>
</feature>
<feature type="compositionally biased region" description="Low complexity" evidence="1">
    <location>
        <begin position="453"/>
        <end position="473"/>
    </location>
</feature>
<keyword evidence="3" id="KW-1185">Reference proteome</keyword>
<evidence type="ECO:0000313" key="3">
    <source>
        <dbReference type="Proteomes" id="UP001516023"/>
    </source>
</evidence>
<feature type="compositionally biased region" description="Polar residues" evidence="1">
    <location>
        <begin position="382"/>
        <end position="391"/>
    </location>
</feature>
<dbReference type="PANTHER" id="PTHR44826">
    <property type="entry name" value="SPORE COAT PROTEIN SP85"/>
    <property type="match status" value="1"/>
</dbReference>
<accession>A0ABD3P9R4</accession>
<gene>
    <name evidence="2" type="ORF">HJC23_011190</name>
</gene>
<dbReference type="AlphaFoldDB" id="A0ABD3P9R4"/>
<comment type="caution">
    <text evidence="2">The sequence shown here is derived from an EMBL/GenBank/DDBJ whole genome shotgun (WGS) entry which is preliminary data.</text>
</comment>
<dbReference type="Proteomes" id="UP001516023">
    <property type="component" value="Unassembled WGS sequence"/>
</dbReference>
<dbReference type="InterPro" id="IPR051860">
    <property type="entry name" value="Plasmodium_CSP_Invasion"/>
</dbReference>
<organism evidence="2 3">
    <name type="scientific">Cyclotella cryptica</name>
    <dbReference type="NCBI Taxonomy" id="29204"/>
    <lineage>
        <taxon>Eukaryota</taxon>
        <taxon>Sar</taxon>
        <taxon>Stramenopiles</taxon>
        <taxon>Ochrophyta</taxon>
        <taxon>Bacillariophyta</taxon>
        <taxon>Coscinodiscophyceae</taxon>
        <taxon>Thalassiosirophycidae</taxon>
        <taxon>Stephanodiscales</taxon>
        <taxon>Stephanodiscaceae</taxon>
        <taxon>Cyclotella</taxon>
    </lineage>
</organism>
<reference evidence="2 3" key="1">
    <citation type="journal article" date="2020" name="G3 (Bethesda)">
        <title>Improved Reference Genome for Cyclotella cryptica CCMP332, a Model for Cell Wall Morphogenesis, Salinity Adaptation, and Lipid Production in Diatoms (Bacillariophyta).</title>
        <authorList>
            <person name="Roberts W.R."/>
            <person name="Downey K.M."/>
            <person name="Ruck E.C."/>
            <person name="Traller J.C."/>
            <person name="Alverson A.J."/>
        </authorList>
    </citation>
    <scope>NUCLEOTIDE SEQUENCE [LARGE SCALE GENOMIC DNA]</scope>
    <source>
        <strain evidence="2 3">CCMP332</strain>
    </source>
</reference>
<name>A0ABD3P9R4_9STRA</name>
<dbReference type="EMBL" id="JABMIG020000225">
    <property type="protein sequence ID" value="KAL3784989.1"/>
    <property type="molecule type" value="Genomic_DNA"/>
</dbReference>